<evidence type="ECO:0000313" key="1">
    <source>
        <dbReference type="EMBL" id="KAH7905886.1"/>
    </source>
</evidence>
<organism evidence="1 2">
    <name type="scientific">Hygrophoropsis aurantiaca</name>
    <dbReference type="NCBI Taxonomy" id="72124"/>
    <lineage>
        <taxon>Eukaryota</taxon>
        <taxon>Fungi</taxon>
        <taxon>Dikarya</taxon>
        <taxon>Basidiomycota</taxon>
        <taxon>Agaricomycotina</taxon>
        <taxon>Agaricomycetes</taxon>
        <taxon>Agaricomycetidae</taxon>
        <taxon>Boletales</taxon>
        <taxon>Coniophorineae</taxon>
        <taxon>Hygrophoropsidaceae</taxon>
        <taxon>Hygrophoropsis</taxon>
    </lineage>
</organism>
<protein>
    <submittedName>
        <fullName evidence="1">Uncharacterized protein</fullName>
    </submittedName>
</protein>
<dbReference type="Proteomes" id="UP000790377">
    <property type="component" value="Unassembled WGS sequence"/>
</dbReference>
<proteinExistence type="predicted"/>
<comment type="caution">
    <text evidence="1">The sequence shown here is derived from an EMBL/GenBank/DDBJ whole genome shotgun (WGS) entry which is preliminary data.</text>
</comment>
<accession>A0ACB7ZXQ2</accession>
<gene>
    <name evidence="1" type="ORF">BJ138DRAFT_1118071</name>
</gene>
<dbReference type="EMBL" id="MU268106">
    <property type="protein sequence ID" value="KAH7905886.1"/>
    <property type="molecule type" value="Genomic_DNA"/>
</dbReference>
<keyword evidence="2" id="KW-1185">Reference proteome</keyword>
<reference evidence="1" key="1">
    <citation type="journal article" date="2021" name="New Phytol.">
        <title>Evolutionary innovations through gain and loss of genes in the ectomycorrhizal Boletales.</title>
        <authorList>
            <person name="Wu G."/>
            <person name="Miyauchi S."/>
            <person name="Morin E."/>
            <person name="Kuo A."/>
            <person name="Drula E."/>
            <person name="Varga T."/>
            <person name="Kohler A."/>
            <person name="Feng B."/>
            <person name="Cao Y."/>
            <person name="Lipzen A."/>
            <person name="Daum C."/>
            <person name="Hundley H."/>
            <person name="Pangilinan J."/>
            <person name="Johnson J."/>
            <person name="Barry K."/>
            <person name="LaButti K."/>
            <person name="Ng V."/>
            <person name="Ahrendt S."/>
            <person name="Min B."/>
            <person name="Choi I.G."/>
            <person name="Park H."/>
            <person name="Plett J.M."/>
            <person name="Magnuson J."/>
            <person name="Spatafora J.W."/>
            <person name="Nagy L.G."/>
            <person name="Henrissat B."/>
            <person name="Grigoriev I.V."/>
            <person name="Yang Z.L."/>
            <person name="Xu J."/>
            <person name="Martin F.M."/>
        </authorList>
    </citation>
    <scope>NUCLEOTIDE SEQUENCE</scope>
    <source>
        <strain evidence="1">ATCC 28755</strain>
    </source>
</reference>
<name>A0ACB7ZXQ2_9AGAM</name>
<sequence>MDTTHYESSIFKYGSISACYFNASLDAPCEQGNVPVIGVDARSVGDVQAAVKFASSYNLRMAIENTGHDYAGRSVAHNAYMLWIHYLNNATYNPTFVPAGALKHMTLSHYVQEHANSAATAIGRSMIGGISAGGDVGAAGGWLQGVNDVAGFNPVNASGEFVTTNYQDSELFWALHGGGGTRSVLFQKWSLIPAWRNSLVEAVWGASRDNGTTYSEIEEARAVLSETMAQVSVVMPSTGSYFNEGYLFEPTPQQIYFGCHYDKLKQIKQSLVLMGSEDWAYESDLDRRL</sequence>
<evidence type="ECO:0000313" key="2">
    <source>
        <dbReference type="Proteomes" id="UP000790377"/>
    </source>
</evidence>